<evidence type="ECO:0000256" key="1">
    <source>
        <dbReference type="SAM" id="MobiDB-lite"/>
    </source>
</evidence>
<dbReference type="Pfam" id="PF07057">
    <property type="entry name" value="TraI_C"/>
    <property type="match status" value="1"/>
</dbReference>
<accession>A0A410J3C6</accession>
<protein>
    <submittedName>
        <fullName evidence="3">IncF plasmid conjugative transfer DNA-nicking and unwinding protein TraI</fullName>
    </submittedName>
</protein>
<dbReference type="GO" id="GO:0005524">
    <property type="term" value="F:ATP binding"/>
    <property type="evidence" value="ECO:0007669"/>
    <property type="project" value="InterPro"/>
</dbReference>
<evidence type="ECO:0000313" key="3">
    <source>
        <dbReference type="EMBL" id="QAR15197.1"/>
    </source>
</evidence>
<keyword evidence="3" id="KW-0614">Plasmid</keyword>
<dbReference type="InterPro" id="IPR009767">
    <property type="entry name" value="DNA_helicase_TraI_C"/>
</dbReference>
<name>A0A410J3C6_KLEPN</name>
<feature type="domain" description="DNA helicase TraI type C-terminal" evidence="2">
    <location>
        <begin position="8"/>
        <end position="72"/>
    </location>
</feature>
<dbReference type="GO" id="GO:0003677">
    <property type="term" value="F:DNA binding"/>
    <property type="evidence" value="ECO:0007669"/>
    <property type="project" value="InterPro"/>
</dbReference>
<dbReference type="GO" id="GO:0003678">
    <property type="term" value="F:DNA helicase activity"/>
    <property type="evidence" value="ECO:0007669"/>
    <property type="project" value="InterPro"/>
</dbReference>
<feature type="region of interest" description="Disordered" evidence="1">
    <location>
        <begin position="58"/>
        <end position="91"/>
    </location>
</feature>
<sequence>MPGLRGFSGEGRVKGSGDAQFVALQGSRNGESLLADNMQDGVRIARDNPDSGVVVRIAGEGRPWNPGAITGGRVWGDIPDSSVQPGAGNGEPVTAEVLAQRQAEEAIRRETERRADEIVRKMAENKPDLPDGKTEQAVREIAGQERDRADITEREAALPESVLRESQREQEAVREVARENLLQERLQQIERDMVRDLQKEKTLAETDTGR</sequence>
<reference evidence="3" key="1">
    <citation type="submission" date="2018-09" db="EMBL/GenBank/DDBJ databases">
        <authorList>
            <person name="Zhou D."/>
        </authorList>
    </citation>
    <scope>NUCLEOTIDE SEQUENCE</scope>
    <source>
        <strain evidence="3">A1706</strain>
        <plasmid evidence="3">pA1706-NDM</plasmid>
    </source>
</reference>
<proteinExistence type="predicted"/>
<evidence type="ECO:0000259" key="2">
    <source>
        <dbReference type="Pfam" id="PF07057"/>
    </source>
</evidence>
<organism evidence="3">
    <name type="scientific">Klebsiella pneumoniae</name>
    <dbReference type="NCBI Taxonomy" id="573"/>
    <lineage>
        <taxon>Bacteria</taxon>
        <taxon>Pseudomonadati</taxon>
        <taxon>Pseudomonadota</taxon>
        <taxon>Gammaproteobacteria</taxon>
        <taxon>Enterobacterales</taxon>
        <taxon>Enterobacteriaceae</taxon>
        <taxon>Klebsiella/Raoultella group</taxon>
        <taxon>Klebsiella</taxon>
        <taxon>Klebsiella pneumoniae complex</taxon>
    </lineage>
</organism>
<dbReference type="AlphaFoldDB" id="A0A410J3C6"/>
<geneLocation type="plasmid" evidence="3">
    <name>pA1706-NDM</name>
</geneLocation>
<dbReference type="EMBL" id="MH917279">
    <property type="protein sequence ID" value="QAR15197.1"/>
    <property type="molecule type" value="Genomic_DNA"/>
</dbReference>
<dbReference type="GO" id="GO:0016818">
    <property type="term" value="F:hydrolase activity, acting on acid anhydrides, in phosphorus-containing anhydrides"/>
    <property type="evidence" value="ECO:0007669"/>
    <property type="project" value="InterPro"/>
</dbReference>